<accession>A0ABR7R328</accession>
<keyword evidence="2" id="KW-1185">Reference proteome</keyword>
<dbReference type="RefSeq" id="WP_187777312.1">
    <property type="nucleotide sequence ID" value="NZ_JACTUZ010000008.1"/>
</dbReference>
<name>A0ABR7R328_9PROT</name>
<dbReference type="Proteomes" id="UP000603940">
    <property type="component" value="Unassembled WGS sequence"/>
</dbReference>
<sequence>MLEDASYALSRDVLARVAPDDMEDFEAVATFQREGARGTAKGVGISLDLGLIGTSLIGLLLPSVQKALVMLVDRCLAAGVDAADKRLQSWLKEEPGAGKRDLTASQRESVVADAVRVASDNGLDAKACDVLRDLLLTRIPAQADA</sequence>
<dbReference type="EMBL" id="JACTUZ010000008">
    <property type="protein sequence ID" value="MBC9176149.1"/>
    <property type="molecule type" value="Genomic_DNA"/>
</dbReference>
<proteinExistence type="predicted"/>
<gene>
    <name evidence="1" type="ORF">IBL25_04235</name>
</gene>
<comment type="caution">
    <text evidence="1">The sequence shown here is derived from an EMBL/GenBank/DDBJ whole genome shotgun (WGS) entry which is preliminary data.</text>
</comment>
<reference evidence="1 2" key="1">
    <citation type="journal article" date="2009" name="Int. J. Syst. Evol. Microbiol.">
        <title>Transfer of Teichococcus ludipueritiae and Muricoccus roseus to the genus Roseomonas, as Roseomonas ludipueritiae comb. nov. and Roseomonas rosea comb. nov., respectively, and emended description of the genus Roseomonas.</title>
        <authorList>
            <person name="Sanchez-Porro C."/>
            <person name="Gallego V."/>
            <person name="Busse H.J."/>
            <person name="Kampfer P."/>
            <person name="Ventosa A."/>
        </authorList>
    </citation>
    <scope>NUCLEOTIDE SEQUENCE [LARGE SCALE GENOMIC DNA]</scope>
    <source>
        <strain evidence="1 2">DSM 14915</strain>
    </source>
</reference>
<evidence type="ECO:0000313" key="1">
    <source>
        <dbReference type="EMBL" id="MBC9176149.1"/>
    </source>
</evidence>
<evidence type="ECO:0000313" key="2">
    <source>
        <dbReference type="Proteomes" id="UP000603940"/>
    </source>
</evidence>
<protein>
    <submittedName>
        <fullName evidence="1">Uncharacterized protein</fullName>
    </submittedName>
</protein>
<organism evidence="1 2">
    <name type="scientific">Pseudoroseomonas ludipueritiae</name>
    <dbReference type="NCBI Taxonomy" id="198093"/>
    <lineage>
        <taxon>Bacteria</taxon>
        <taxon>Pseudomonadati</taxon>
        <taxon>Pseudomonadota</taxon>
        <taxon>Alphaproteobacteria</taxon>
        <taxon>Acetobacterales</taxon>
        <taxon>Acetobacteraceae</taxon>
        <taxon>Pseudoroseomonas</taxon>
    </lineage>
</organism>